<proteinExistence type="predicted"/>
<dbReference type="Proteomes" id="UP000663840">
    <property type="component" value="Unassembled WGS sequence"/>
</dbReference>
<accession>A0A8H3BV32</accession>
<protein>
    <submittedName>
        <fullName evidence="1">Uncharacterized protein</fullName>
    </submittedName>
</protein>
<comment type="caution">
    <text evidence="1">The sequence shown here is derived from an EMBL/GenBank/DDBJ whole genome shotgun (WGS) entry which is preliminary data.</text>
</comment>
<dbReference type="AlphaFoldDB" id="A0A8H3BV32"/>
<name>A0A8H3BV32_9AGAM</name>
<sequence length="315" mass="35273">MPLHNVTIDDASALIGYYNPNGIPWKDSPSNDTSLGDYWDQTYHSSNQSGAWSTFRFQGVAVYLFAATRWMHGKYNIFMDGQLTYQGNGYTQSSIFNQLVFNTTGLSPGWHNLTFVSTEPGRYIEVDYISWTTVMSAALIESSGAPIPPTPGNMTYNGSLWEGEESGSIPYMVTRTNGAQANVTFKGNGIELHGRTGPDYGIVQVDSYDFHELNAYSGRVHNTMLFRQDNLPNGEHTLVVTNRGDTSLAIISAQPITWSEDPNELCWFFFGSGSLDDNLNTMAYIEKIPLETPTFMSHLTYRRHLHSLLCHMRGK</sequence>
<evidence type="ECO:0000313" key="1">
    <source>
        <dbReference type="EMBL" id="CAE6466190.1"/>
    </source>
</evidence>
<dbReference type="Gene3D" id="2.60.120.260">
    <property type="entry name" value="Galactose-binding domain-like"/>
    <property type="match status" value="2"/>
</dbReference>
<evidence type="ECO:0000313" key="2">
    <source>
        <dbReference type="Proteomes" id="UP000663840"/>
    </source>
</evidence>
<organism evidence="1 2">
    <name type="scientific">Rhizoctonia solani</name>
    <dbReference type="NCBI Taxonomy" id="456999"/>
    <lineage>
        <taxon>Eukaryota</taxon>
        <taxon>Fungi</taxon>
        <taxon>Dikarya</taxon>
        <taxon>Basidiomycota</taxon>
        <taxon>Agaricomycotina</taxon>
        <taxon>Agaricomycetes</taxon>
        <taxon>Cantharellales</taxon>
        <taxon>Ceratobasidiaceae</taxon>
        <taxon>Rhizoctonia</taxon>
    </lineage>
</organism>
<reference evidence="1" key="1">
    <citation type="submission" date="2021-01" db="EMBL/GenBank/DDBJ databases">
        <authorList>
            <person name="Kaushik A."/>
        </authorList>
    </citation>
    <scope>NUCLEOTIDE SEQUENCE</scope>
    <source>
        <strain evidence="1">AG1-1A</strain>
    </source>
</reference>
<gene>
    <name evidence="1" type="ORF">RDB_LOCUS109691</name>
</gene>
<dbReference type="EMBL" id="CAJMWR010003678">
    <property type="protein sequence ID" value="CAE6466190.1"/>
    <property type="molecule type" value="Genomic_DNA"/>
</dbReference>